<organism evidence="2 3">
    <name type="scientific">Streptomyces malaysiensis</name>
    <dbReference type="NCBI Taxonomy" id="92644"/>
    <lineage>
        <taxon>Bacteria</taxon>
        <taxon>Bacillati</taxon>
        <taxon>Actinomycetota</taxon>
        <taxon>Actinomycetes</taxon>
        <taxon>Kitasatosporales</taxon>
        <taxon>Streptomycetaceae</taxon>
        <taxon>Streptomyces</taxon>
        <taxon>Streptomyces violaceusniger group</taxon>
    </lineage>
</organism>
<evidence type="ECO:0000256" key="1">
    <source>
        <dbReference type="SAM" id="MobiDB-lite"/>
    </source>
</evidence>
<sequence>MSDTDGAEHAAYFDTIDDSFEFFSPPRKITVDFVAKDADEAEAPTFPQTPLRGFLIDEDDFITNVSKIEADPLKHFRPDEVGIEPDASTSDRADLESEERHEHMVRRARILTVVIALGGALLWRFDSGKNVLRLIALLLPGKERTEWLEEQRGYLADLSDRRGRWAWIARQIIAMPRYAYTVRTGGEREPA</sequence>
<evidence type="ECO:0000313" key="3">
    <source>
        <dbReference type="Proteomes" id="UP000663421"/>
    </source>
</evidence>
<evidence type="ECO:0000313" key="2">
    <source>
        <dbReference type="EMBL" id="QPI58839.1"/>
    </source>
</evidence>
<feature type="region of interest" description="Disordered" evidence="1">
    <location>
        <begin position="79"/>
        <end position="99"/>
    </location>
</feature>
<proteinExistence type="predicted"/>
<accession>A0ABX6WBM2</accession>
<gene>
    <name evidence="2" type="ORF">I1A49_31600</name>
</gene>
<name>A0ABX6WBM2_STRMQ</name>
<keyword evidence="3" id="KW-1185">Reference proteome</keyword>
<reference evidence="2 3" key="1">
    <citation type="submission" date="2020-11" db="EMBL/GenBank/DDBJ databases">
        <title>Complete genome sequence unveiled secondary metabolic potentials in Streptomyces solisilvae HNM0141.</title>
        <authorList>
            <person name="Huang X."/>
        </authorList>
    </citation>
    <scope>NUCLEOTIDE SEQUENCE [LARGE SCALE GENOMIC DNA]</scope>
    <source>
        <strain evidence="2 3">HNM0141</strain>
    </source>
</reference>
<dbReference type="Proteomes" id="UP000663421">
    <property type="component" value="Chromosome"/>
</dbReference>
<dbReference type="EMBL" id="CP065050">
    <property type="protein sequence ID" value="QPI58839.1"/>
    <property type="molecule type" value="Genomic_DNA"/>
</dbReference>
<protein>
    <submittedName>
        <fullName evidence="2">Uncharacterized protein</fullName>
    </submittedName>
</protein>
<feature type="compositionally biased region" description="Basic and acidic residues" evidence="1">
    <location>
        <begin position="89"/>
        <end position="99"/>
    </location>
</feature>